<accession>A0A7R8V7P1</accession>
<organism evidence="2 3">
    <name type="scientific">Hermetia illucens</name>
    <name type="common">Black soldier fly</name>
    <dbReference type="NCBI Taxonomy" id="343691"/>
    <lineage>
        <taxon>Eukaryota</taxon>
        <taxon>Metazoa</taxon>
        <taxon>Ecdysozoa</taxon>
        <taxon>Arthropoda</taxon>
        <taxon>Hexapoda</taxon>
        <taxon>Insecta</taxon>
        <taxon>Pterygota</taxon>
        <taxon>Neoptera</taxon>
        <taxon>Endopterygota</taxon>
        <taxon>Diptera</taxon>
        <taxon>Brachycera</taxon>
        <taxon>Stratiomyomorpha</taxon>
        <taxon>Stratiomyidae</taxon>
        <taxon>Hermetiinae</taxon>
        <taxon>Hermetia</taxon>
    </lineage>
</organism>
<protein>
    <recommendedName>
        <fullName evidence="4">Neurite outgrowth-associated protein</fullName>
    </recommendedName>
</protein>
<proteinExistence type="predicted"/>
<feature type="compositionally biased region" description="Polar residues" evidence="1">
    <location>
        <begin position="170"/>
        <end position="183"/>
    </location>
</feature>
<dbReference type="AlphaFoldDB" id="A0A7R8V7P1"/>
<dbReference type="Proteomes" id="UP000594454">
    <property type="component" value="Chromosome 6"/>
</dbReference>
<dbReference type="EMBL" id="LR899014">
    <property type="protein sequence ID" value="CAD7093652.1"/>
    <property type="molecule type" value="Genomic_DNA"/>
</dbReference>
<reference evidence="2 3" key="1">
    <citation type="submission" date="2020-11" db="EMBL/GenBank/DDBJ databases">
        <authorList>
            <person name="Wallbank WR R."/>
            <person name="Pardo Diaz C."/>
            <person name="Kozak K."/>
            <person name="Martin S."/>
            <person name="Jiggins C."/>
            <person name="Moest M."/>
            <person name="Warren A I."/>
            <person name="Generalovic N T."/>
            <person name="Byers J.R.P. K."/>
            <person name="Montejo-Kovacevich G."/>
            <person name="Yen C E."/>
        </authorList>
    </citation>
    <scope>NUCLEOTIDE SEQUENCE [LARGE SCALE GENOMIC DNA]</scope>
</reference>
<dbReference type="FunCoup" id="A0A7R8V7P1">
    <property type="interactions" value="453"/>
</dbReference>
<evidence type="ECO:0000313" key="3">
    <source>
        <dbReference type="Proteomes" id="UP000594454"/>
    </source>
</evidence>
<name>A0A7R8V7P1_HERIL</name>
<dbReference type="InParanoid" id="A0A7R8V7P1"/>
<evidence type="ECO:0000256" key="1">
    <source>
        <dbReference type="SAM" id="MobiDB-lite"/>
    </source>
</evidence>
<dbReference type="OrthoDB" id="6415470at2759"/>
<evidence type="ECO:0008006" key="4">
    <source>
        <dbReference type="Google" id="ProtNLM"/>
    </source>
</evidence>
<dbReference type="PANTHER" id="PTHR13475:SF3">
    <property type="entry name" value="NEUGRIN"/>
    <property type="match status" value="1"/>
</dbReference>
<feature type="region of interest" description="Disordered" evidence="1">
    <location>
        <begin position="166"/>
        <end position="210"/>
    </location>
</feature>
<evidence type="ECO:0000313" key="2">
    <source>
        <dbReference type="EMBL" id="CAD7093652.1"/>
    </source>
</evidence>
<keyword evidence="3" id="KW-1185">Reference proteome</keyword>
<gene>
    <name evidence="2" type="ORF">HERILL_LOCUS15926</name>
</gene>
<dbReference type="Pfam" id="PF06413">
    <property type="entry name" value="Neugrin"/>
    <property type="match status" value="1"/>
</dbReference>
<sequence>MEVHKSHKQHEREMQDHRERIRHFTVGNKYFRTKQPNFLTYAEKEQIKLLHSRDPQEWDPEKLSESFPATPEIIAQIIKGKWIAARSQRVQRHDESVIENWKMFREGKFTELDPALEQHLRKFANRTPEDLRSLHTVTLPKPELPKPNRTEFLSIITESTKFRRLAQPRLSASSEVDDSTGQQEPDEDKTNSSRIPSPNNNPPPLATNQMMDDETYLVDQVQNKTPMRFRDLVRRNPEVQQDSKETALHQIANPQGTGVLASNSKDNGRDLSEVNKFAVNEVELNARDMISLSSGIRERIHIPRRLWKRGSIYKVSDCYYDSDGEFLYRVPGMTGRHVEE</sequence>
<dbReference type="GO" id="GO:0005634">
    <property type="term" value="C:nucleus"/>
    <property type="evidence" value="ECO:0007669"/>
    <property type="project" value="TreeGrafter"/>
</dbReference>
<dbReference type="InterPro" id="IPR010487">
    <property type="entry name" value="NGRN/Rrg9"/>
</dbReference>
<dbReference type="PANTHER" id="PTHR13475">
    <property type="entry name" value="NEUGRIN"/>
    <property type="match status" value="1"/>
</dbReference>